<proteinExistence type="predicted"/>
<name>A0AAT9HHT7_9ACTN</name>
<dbReference type="EMBL" id="AP035768">
    <property type="protein sequence ID" value="BFO16878.1"/>
    <property type="molecule type" value="Genomic_DNA"/>
</dbReference>
<evidence type="ECO:0000313" key="1">
    <source>
        <dbReference type="EMBL" id="BFO16878.1"/>
    </source>
</evidence>
<dbReference type="InterPro" id="IPR009334">
    <property type="entry name" value="DUF993"/>
</dbReference>
<dbReference type="Pfam" id="PF06187">
    <property type="entry name" value="DUF993"/>
    <property type="match status" value="1"/>
</dbReference>
<evidence type="ECO:0008006" key="2">
    <source>
        <dbReference type="Google" id="ProtNLM"/>
    </source>
</evidence>
<organism evidence="1">
    <name type="scientific">Streptomyces haneummycinicus</name>
    <dbReference type="NCBI Taxonomy" id="3074435"/>
    <lineage>
        <taxon>Bacteria</taxon>
        <taxon>Bacillati</taxon>
        <taxon>Actinomycetota</taxon>
        <taxon>Actinomycetes</taxon>
        <taxon>Kitasatosporales</taxon>
        <taxon>Streptomycetaceae</taxon>
        <taxon>Streptomyces</taxon>
    </lineage>
</organism>
<accession>A0AAT9HHT7</accession>
<protein>
    <recommendedName>
        <fullName evidence="2">DUF993 family protein</fullName>
    </recommendedName>
</protein>
<dbReference type="InterPro" id="IPR013785">
    <property type="entry name" value="Aldolase_TIM"/>
</dbReference>
<dbReference type="AlphaFoldDB" id="A0AAT9HHT7"/>
<reference evidence="1" key="1">
    <citation type="submission" date="2024-06" db="EMBL/GenBank/DDBJ databases">
        <authorList>
            <consortium name="consrtm"/>
            <person name="Uemura M."/>
            <person name="Terahara T."/>
        </authorList>
    </citation>
    <scope>NUCLEOTIDE SEQUENCE</scope>
    <source>
        <strain evidence="1">KM77-8</strain>
    </source>
</reference>
<dbReference type="SUPFAM" id="SSF51569">
    <property type="entry name" value="Aldolase"/>
    <property type="match status" value="1"/>
</dbReference>
<dbReference type="Gene3D" id="3.20.20.70">
    <property type="entry name" value="Aldolase class I"/>
    <property type="match status" value="1"/>
</dbReference>
<gene>
    <name evidence="1" type="ORF">SHKM778_32660</name>
</gene>
<sequence length="236" mass="26239">MQPQLAAVARSADDYAEVYGNLLRQSSLPAVIHWILPEWLPQHAGYFGHQDIDAAYDALIDLVEANRDKVDGVKLAPLTVERQIELRRRLPEGVRFYTSDTDRYPELIIGDDQGFSDALSPVFDAVAPLAAQALRALDDGATATARTLLDETLELNRHVFAGPLRSTLFFKTGLVFLSWLAGHAGHFRMVWGEQSARSVPHLATAYRLADTLGLFPDPQLAERRMKAYLTTCGIEH</sequence>
<reference evidence="1" key="2">
    <citation type="submission" date="2024-07" db="EMBL/GenBank/DDBJ databases">
        <title>Streptomyces haneummycinica sp. nov., a new antibiotic-producing actinobacterium isolated from marine sediment.</title>
        <authorList>
            <person name="Uemura M."/>
            <person name="Hamada M."/>
            <person name="Hirano S."/>
            <person name="Kobayashi K."/>
            <person name="Ohshiro T."/>
            <person name="Kobayashi T."/>
            <person name="Terahara T."/>
        </authorList>
    </citation>
    <scope>NUCLEOTIDE SEQUENCE</scope>
    <source>
        <strain evidence="1">KM77-8</strain>
    </source>
</reference>